<dbReference type="InterPro" id="IPR051199">
    <property type="entry name" value="LPS_LOS_Heptosyltrfase"/>
</dbReference>
<protein>
    <submittedName>
        <fullName evidence="3">Glycosyltransferase family 9 protein</fullName>
    </submittedName>
</protein>
<dbReference type="EMBL" id="DXIE01000028">
    <property type="protein sequence ID" value="HIV62134.1"/>
    <property type="molecule type" value="Genomic_DNA"/>
</dbReference>
<name>A0A9D1PHF0_9FIRM</name>
<dbReference type="AlphaFoldDB" id="A0A9D1PHF0"/>
<keyword evidence="2" id="KW-0808">Transferase</keyword>
<reference evidence="3" key="2">
    <citation type="submission" date="2021-04" db="EMBL/GenBank/DDBJ databases">
        <authorList>
            <person name="Gilroy R."/>
        </authorList>
    </citation>
    <scope>NUCLEOTIDE SEQUENCE</scope>
    <source>
        <strain evidence="3">CHK193-4272</strain>
    </source>
</reference>
<proteinExistence type="predicted"/>
<sequence>MVKTVSYTIKNLLCKFKICISYVVYRIILYSINKKEIDKFDFDVAVVCMASLGDFITFCSVAKELSANGKSIVLVCRANTGIDEFAELTGYFKNVIAISTKFRHRIFNIKKLESIKAQKVIVAPAERHILSDIYALAISSKCRILPDTLQACSLVSLKKIIDKKIEKLIYVDAIYELRRYEQYLTKEFNLNQSLSIFQFSRNSNHVKKEYIVVFPAAGGSKSKQWPLDRFAYVLNNICKDNKYDVMICGTKNEYKIGEELLNMLTVRAKNICGKTDLSSLKELLSKSRLVLANDSGSAHFSIACGIPTIVICGCWEYGRFYPNSRMPKNSIAAIAKKDSMNCIPCGLSKPNCVRNGAVPCVLNVSVNNILETVINWGLVK</sequence>
<evidence type="ECO:0000256" key="2">
    <source>
        <dbReference type="ARBA" id="ARBA00022679"/>
    </source>
</evidence>
<dbReference type="GO" id="GO:0008713">
    <property type="term" value="F:ADP-heptose-lipopolysaccharide heptosyltransferase activity"/>
    <property type="evidence" value="ECO:0007669"/>
    <property type="project" value="TreeGrafter"/>
</dbReference>
<dbReference type="Gene3D" id="3.40.50.2000">
    <property type="entry name" value="Glycogen Phosphorylase B"/>
    <property type="match status" value="1"/>
</dbReference>
<dbReference type="CDD" id="cd03789">
    <property type="entry name" value="GT9_LPS_heptosyltransferase"/>
    <property type="match status" value="1"/>
</dbReference>
<evidence type="ECO:0000313" key="3">
    <source>
        <dbReference type="EMBL" id="HIV62134.1"/>
    </source>
</evidence>
<dbReference type="SUPFAM" id="SSF53756">
    <property type="entry name" value="UDP-Glycosyltransferase/glycogen phosphorylase"/>
    <property type="match status" value="1"/>
</dbReference>
<evidence type="ECO:0000256" key="1">
    <source>
        <dbReference type="ARBA" id="ARBA00022676"/>
    </source>
</evidence>
<keyword evidence="1" id="KW-0328">Glycosyltransferase</keyword>
<dbReference type="PANTHER" id="PTHR30160">
    <property type="entry name" value="TETRAACYLDISACCHARIDE 4'-KINASE-RELATED"/>
    <property type="match status" value="1"/>
</dbReference>
<gene>
    <name evidence="3" type="ORF">H9746_04700</name>
</gene>
<reference evidence="3" key="1">
    <citation type="journal article" date="2021" name="PeerJ">
        <title>Extensive microbial diversity within the chicken gut microbiome revealed by metagenomics and culture.</title>
        <authorList>
            <person name="Gilroy R."/>
            <person name="Ravi A."/>
            <person name="Getino M."/>
            <person name="Pursley I."/>
            <person name="Horton D.L."/>
            <person name="Alikhan N.F."/>
            <person name="Baker D."/>
            <person name="Gharbi K."/>
            <person name="Hall N."/>
            <person name="Watson M."/>
            <person name="Adriaenssens E.M."/>
            <person name="Foster-Nyarko E."/>
            <person name="Jarju S."/>
            <person name="Secka A."/>
            <person name="Antonio M."/>
            <person name="Oren A."/>
            <person name="Chaudhuri R.R."/>
            <person name="La Ragione R."/>
            <person name="Hildebrand F."/>
            <person name="Pallen M.J."/>
        </authorList>
    </citation>
    <scope>NUCLEOTIDE SEQUENCE</scope>
    <source>
        <strain evidence="3">CHK193-4272</strain>
    </source>
</reference>
<dbReference type="Proteomes" id="UP000886808">
    <property type="component" value="Unassembled WGS sequence"/>
</dbReference>
<dbReference type="InterPro" id="IPR002201">
    <property type="entry name" value="Glyco_trans_9"/>
</dbReference>
<comment type="caution">
    <text evidence="3">The sequence shown here is derived from an EMBL/GenBank/DDBJ whole genome shotgun (WGS) entry which is preliminary data.</text>
</comment>
<dbReference type="GO" id="GO:0009244">
    <property type="term" value="P:lipopolysaccharide core region biosynthetic process"/>
    <property type="evidence" value="ECO:0007669"/>
    <property type="project" value="TreeGrafter"/>
</dbReference>
<dbReference type="PANTHER" id="PTHR30160:SF1">
    <property type="entry name" value="LIPOPOLYSACCHARIDE 1,2-N-ACETYLGLUCOSAMINETRANSFERASE-RELATED"/>
    <property type="match status" value="1"/>
</dbReference>
<evidence type="ECO:0000313" key="4">
    <source>
        <dbReference type="Proteomes" id="UP000886808"/>
    </source>
</evidence>
<dbReference type="Pfam" id="PF01075">
    <property type="entry name" value="Glyco_transf_9"/>
    <property type="match status" value="1"/>
</dbReference>
<accession>A0A9D1PHF0</accession>
<organism evidence="3 4">
    <name type="scientific">Candidatus Butyricicoccus avistercoris</name>
    <dbReference type="NCBI Taxonomy" id="2838518"/>
    <lineage>
        <taxon>Bacteria</taxon>
        <taxon>Bacillati</taxon>
        <taxon>Bacillota</taxon>
        <taxon>Clostridia</taxon>
        <taxon>Eubacteriales</taxon>
        <taxon>Butyricicoccaceae</taxon>
        <taxon>Butyricicoccus</taxon>
    </lineage>
</organism>
<dbReference type="GO" id="GO:0005829">
    <property type="term" value="C:cytosol"/>
    <property type="evidence" value="ECO:0007669"/>
    <property type="project" value="TreeGrafter"/>
</dbReference>